<dbReference type="Gene3D" id="3.40.50.1820">
    <property type="entry name" value="alpha/beta hydrolase"/>
    <property type="match status" value="1"/>
</dbReference>
<keyword evidence="7" id="KW-1185">Reference proteome</keyword>
<evidence type="ECO:0000313" key="7">
    <source>
        <dbReference type="Proteomes" id="UP001054945"/>
    </source>
</evidence>
<evidence type="ECO:0000256" key="4">
    <source>
        <dbReference type="ARBA" id="ARBA00022801"/>
    </source>
</evidence>
<dbReference type="GO" id="GO:0004185">
    <property type="term" value="F:serine-type carboxypeptidase activity"/>
    <property type="evidence" value="ECO:0007669"/>
    <property type="project" value="InterPro"/>
</dbReference>
<dbReference type="GO" id="GO:1904715">
    <property type="term" value="P:negative regulation of chaperone-mediated autophagy"/>
    <property type="evidence" value="ECO:0007669"/>
    <property type="project" value="UniProtKB-ARBA"/>
</dbReference>
<proteinExistence type="inferred from homology"/>
<feature type="chain" id="PRO_5043416665" evidence="5">
    <location>
        <begin position="18"/>
        <end position="415"/>
    </location>
</feature>
<dbReference type="PRINTS" id="PR00724">
    <property type="entry name" value="CRBOXYPTASEC"/>
</dbReference>
<reference evidence="6 7" key="1">
    <citation type="submission" date="2021-06" db="EMBL/GenBank/DDBJ databases">
        <title>Caerostris extrusa draft genome.</title>
        <authorList>
            <person name="Kono N."/>
            <person name="Arakawa K."/>
        </authorList>
    </citation>
    <scope>NUCLEOTIDE SEQUENCE [LARGE SCALE GENOMIC DNA]</scope>
</reference>
<dbReference type="InterPro" id="IPR001563">
    <property type="entry name" value="Peptidase_S10"/>
</dbReference>
<accession>A0AAV4WK02</accession>
<dbReference type="AlphaFoldDB" id="A0AAV4WK02"/>
<dbReference type="Pfam" id="PF00450">
    <property type="entry name" value="Peptidase_S10"/>
    <property type="match status" value="1"/>
</dbReference>
<keyword evidence="4" id="KW-0378">Hydrolase</keyword>
<dbReference type="GO" id="GO:0031647">
    <property type="term" value="P:regulation of protein stability"/>
    <property type="evidence" value="ECO:0007669"/>
    <property type="project" value="UniProtKB-ARBA"/>
</dbReference>
<dbReference type="InterPro" id="IPR029058">
    <property type="entry name" value="AB_hydrolase_fold"/>
</dbReference>
<dbReference type="FunFam" id="3.40.50.1820:FF:000335">
    <property type="entry name" value="Carboxypeptidase"/>
    <property type="match status" value="1"/>
</dbReference>
<dbReference type="PANTHER" id="PTHR11802">
    <property type="entry name" value="SERINE PROTEASE FAMILY S10 SERINE CARBOXYPEPTIDASE"/>
    <property type="match status" value="1"/>
</dbReference>
<name>A0AAV4WK02_CAEEX</name>
<evidence type="ECO:0000256" key="3">
    <source>
        <dbReference type="ARBA" id="ARBA00022670"/>
    </source>
</evidence>
<comment type="similarity">
    <text evidence="1">Belongs to the peptidase S10 family.</text>
</comment>
<dbReference type="PANTHER" id="PTHR11802:SF201">
    <property type="entry name" value="CARBOXYPEPTIDASE"/>
    <property type="match status" value="1"/>
</dbReference>
<gene>
    <name evidence="6" type="primary">Ctsa</name>
    <name evidence="6" type="ORF">CEXT_377541</name>
</gene>
<dbReference type="EMBL" id="BPLR01016266">
    <property type="protein sequence ID" value="GIY82643.1"/>
    <property type="molecule type" value="Genomic_DNA"/>
</dbReference>
<evidence type="ECO:0000256" key="2">
    <source>
        <dbReference type="ARBA" id="ARBA00022645"/>
    </source>
</evidence>
<dbReference type="Proteomes" id="UP001054945">
    <property type="component" value="Unassembled WGS sequence"/>
</dbReference>
<dbReference type="SUPFAM" id="SSF53474">
    <property type="entry name" value="alpha/beta-Hydrolases"/>
    <property type="match status" value="1"/>
</dbReference>
<feature type="signal peptide" evidence="5">
    <location>
        <begin position="1"/>
        <end position="17"/>
    </location>
</feature>
<evidence type="ECO:0000256" key="5">
    <source>
        <dbReference type="SAM" id="SignalP"/>
    </source>
</evidence>
<protein>
    <submittedName>
        <fullName evidence="6">Lysosomal protective protein</fullName>
    </submittedName>
</protein>
<comment type="caution">
    <text evidence="6">The sequence shown here is derived from an EMBL/GenBank/DDBJ whole genome shotgun (WGS) entry which is preliminary data.</text>
</comment>
<evidence type="ECO:0000256" key="1">
    <source>
        <dbReference type="ARBA" id="ARBA00009431"/>
    </source>
</evidence>
<keyword evidence="2" id="KW-0121">Carboxypeptidase</keyword>
<sequence length="415" mass="46337">MAHIFCVILFCFSSTLAASQPDEIKELPGLNFPLNFKQYSGYLDATEGRYLHYWFVESQRSPSTDPVILWLSGGPGCSSLEALLNELGPFRISADGKSLHNNSYSWNRVANLLFLEAPAGVGFSYADNGNYSTDDDSVSKDNYVALQNFFEKFPEFNKNDFYIAGQSYAGIYVPTLSVRVLTGSAEINFKGFAIGNGFLDDKLLPNTLVFFAYYHGLLGPELWQSLAQKCCVGHASQETCNFVGNVSQDCKNAVHGLNYIVYVDIQNGVLKLPEALKNSTSIQLPCIDSSNLIKYLNQPAVRQALHIPSHVQDWGICSVGVLFGYKRIYNNMRPQILQLIGSGKLRGLIYNGDVDIACNFLGDELFAHNLGLEVTKERTPWKFNKQTVGFVQSYDKLTFLTVKEEIHKSTIMMHL</sequence>
<keyword evidence="3" id="KW-0645">Protease</keyword>
<keyword evidence="5" id="KW-0732">Signal</keyword>
<dbReference type="GO" id="GO:0006508">
    <property type="term" value="P:proteolysis"/>
    <property type="evidence" value="ECO:0007669"/>
    <property type="project" value="UniProtKB-KW"/>
</dbReference>
<organism evidence="6 7">
    <name type="scientific">Caerostris extrusa</name>
    <name type="common">Bark spider</name>
    <name type="synonym">Caerostris bankana</name>
    <dbReference type="NCBI Taxonomy" id="172846"/>
    <lineage>
        <taxon>Eukaryota</taxon>
        <taxon>Metazoa</taxon>
        <taxon>Ecdysozoa</taxon>
        <taxon>Arthropoda</taxon>
        <taxon>Chelicerata</taxon>
        <taxon>Arachnida</taxon>
        <taxon>Araneae</taxon>
        <taxon>Araneomorphae</taxon>
        <taxon>Entelegynae</taxon>
        <taxon>Araneoidea</taxon>
        <taxon>Araneidae</taxon>
        <taxon>Caerostris</taxon>
    </lineage>
</organism>
<evidence type="ECO:0000313" key="6">
    <source>
        <dbReference type="EMBL" id="GIY82643.1"/>
    </source>
</evidence>